<comment type="caution">
    <text evidence="1">The sequence shown here is derived from an EMBL/GenBank/DDBJ whole genome shotgun (WGS) entry which is preliminary data.</text>
</comment>
<name>A0A0A6PJH6_9GAMM</name>
<dbReference type="Proteomes" id="UP000030428">
    <property type="component" value="Unassembled WGS sequence"/>
</dbReference>
<organism evidence="1 2">
    <name type="scientific">Candidatus Thiomargarita nelsonii</name>
    <dbReference type="NCBI Taxonomy" id="1003181"/>
    <lineage>
        <taxon>Bacteria</taxon>
        <taxon>Pseudomonadati</taxon>
        <taxon>Pseudomonadota</taxon>
        <taxon>Gammaproteobacteria</taxon>
        <taxon>Thiotrichales</taxon>
        <taxon>Thiotrichaceae</taxon>
        <taxon>Thiomargarita</taxon>
    </lineage>
</organism>
<keyword evidence="2" id="KW-1185">Reference proteome</keyword>
<proteinExistence type="predicted"/>
<dbReference type="EMBL" id="JSZA02000050">
    <property type="protein sequence ID" value="KHD10783.1"/>
    <property type="molecule type" value="Genomic_DNA"/>
</dbReference>
<gene>
    <name evidence="1" type="ORF">PN36_14505</name>
</gene>
<reference evidence="1 2" key="1">
    <citation type="journal article" date="2016" name="Front. Microbiol.">
        <title>Single-Cell (Meta-)Genomics of a Dimorphic Candidatus Thiomargarita nelsonii Reveals Genomic Plasticity.</title>
        <authorList>
            <person name="Flood B.E."/>
            <person name="Fliss P."/>
            <person name="Jones D.S."/>
            <person name="Dick G.J."/>
            <person name="Jain S."/>
            <person name="Kaster A.K."/>
            <person name="Winkel M."/>
            <person name="Mussmann M."/>
            <person name="Bailey J."/>
        </authorList>
    </citation>
    <scope>NUCLEOTIDE SEQUENCE [LARGE SCALE GENOMIC DNA]</scope>
    <source>
        <strain evidence="1">Hydrate Ridge</strain>
    </source>
</reference>
<accession>A0A0A6PJH6</accession>
<protein>
    <submittedName>
        <fullName evidence="1">Uncharacterized protein</fullName>
    </submittedName>
</protein>
<dbReference type="AlphaFoldDB" id="A0A0A6PJH6"/>
<evidence type="ECO:0000313" key="2">
    <source>
        <dbReference type="Proteomes" id="UP000030428"/>
    </source>
</evidence>
<evidence type="ECO:0000313" key="1">
    <source>
        <dbReference type="EMBL" id="KHD10783.1"/>
    </source>
</evidence>
<sequence>MKANKNPVDLAKMSQNSTVKIKGFFREKDLFEHEEFVEFPLVPAQIQCHIVSGNHFVGAIPCGCPPLHNLTVCRGNPLWLPSARYGIAAQIGLFVEQLKLGHHKKK</sequence>